<feature type="transmembrane region" description="Helical" evidence="1">
    <location>
        <begin position="6"/>
        <end position="29"/>
    </location>
</feature>
<accession>A0AAX3NDQ8</accession>
<dbReference type="RefSeq" id="WP_165705213.1">
    <property type="nucleotide sequence ID" value="NZ_CP118627.1"/>
</dbReference>
<evidence type="ECO:0000313" key="2">
    <source>
        <dbReference type="EMBL" id="WEA14843.1"/>
    </source>
</evidence>
<evidence type="ECO:0008006" key="4">
    <source>
        <dbReference type="Google" id="ProtNLM"/>
    </source>
</evidence>
<dbReference type="AlphaFoldDB" id="A0AAX3NDQ8"/>
<evidence type="ECO:0000313" key="3">
    <source>
        <dbReference type="Proteomes" id="UP001217324"/>
    </source>
</evidence>
<organism evidence="2 3">
    <name type="scientific">Lactococcus garvieae</name>
    <dbReference type="NCBI Taxonomy" id="1363"/>
    <lineage>
        <taxon>Bacteria</taxon>
        <taxon>Bacillati</taxon>
        <taxon>Bacillota</taxon>
        <taxon>Bacilli</taxon>
        <taxon>Lactobacillales</taxon>
        <taxon>Streptococcaceae</taxon>
        <taxon>Lactococcus</taxon>
    </lineage>
</organism>
<reference evidence="2" key="1">
    <citation type="submission" date="2023-02" db="EMBL/GenBank/DDBJ databases">
        <title>Comparative genomics and fermentation flavor characterization of five lactic acid bacteria reveal flavor biosynthesis metabolic pathways in fermented muskmelon puree.</title>
        <authorList>
            <person name="Yuan L."/>
            <person name="Li M."/>
            <person name="Xu X."/>
            <person name="Lao F."/>
            <person name="Wu J."/>
        </authorList>
    </citation>
    <scope>NUCLEOTIDE SEQUENCE</scope>
    <source>
        <strain evidence="2">Pa-2</strain>
    </source>
</reference>
<protein>
    <recommendedName>
        <fullName evidence="4">Phage protein</fullName>
    </recommendedName>
</protein>
<keyword evidence="1" id="KW-1133">Transmembrane helix</keyword>
<proteinExistence type="predicted"/>
<evidence type="ECO:0000256" key="1">
    <source>
        <dbReference type="SAM" id="Phobius"/>
    </source>
</evidence>
<name>A0AAX3NDQ8_9LACT</name>
<keyword evidence="1" id="KW-0812">Transmembrane</keyword>
<sequence length="106" mass="12756">MNELIFAWIGAVVSVIALICLLSWLWIVYNNDVDKRYNEKRDEKLKEYDDFAKELNRQSDILGCDEWGHWSWEYYNFEKLTKEMIELRKFKKNNEKALAEIGGEDE</sequence>
<gene>
    <name evidence="2" type="ORF">PWF74_04870</name>
</gene>
<dbReference type="EMBL" id="CP118627">
    <property type="protein sequence ID" value="WEA14843.1"/>
    <property type="molecule type" value="Genomic_DNA"/>
</dbReference>
<keyword evidence="1" id="KW-0472">Membrane</keyword>
<dbReference type="Proteomes" id="UP001217324">
    <property type="component" value="Chromosome"/>
</dbReference>